<evidence type="ECO:0000313" key="1">
    <source>
        <dbReference type="EMBL" id="SFP26147.1"/>
    </source>
</evidence>
<reference evidence="2" key="1">
    <citation type="submission" date="2016-10" db="EMBL/GenBank/DDBJ databases">
        <authorList>
            <person name="Varghese N."/>
            <person name="Submissions S."/>
        </authorList>
    </citation>
    <scope>NUCLEOTIDE SEQUENCE [LARGE SCALE GENOMIC DNA]</scope>
    <source>
        <strain evidence="2">CGMCC 1.7715</strain>
    </source>
</reference>
<accession>A0A1I5NWN7</accession>
<gene>
    <name evidence="1" type="ORF">SAMN04488060_2145</name>
</gene>
<proteinExistence type="predicted"/>
<dbReference type="OrthoDB" id="9851409at2"/>
<organism evidence="1 2">
    <name type="scientific">Qipengyuania nanhaisediminis</name>
    <dbReference type="NCBI Taxonomy" id="604088"/>
    <lineage>
        <taxon>Bacteria</taxon>
        <taxon>Pseudomonadati</taxon>
        <taxon>Pseudomonadota</taxon>
        <taxon>Alphaproteobacteria</taxon>
        <taxon>Sphingomonadales</taxon>
        <taxon>Erythrobacteraceae</taxon>
        <taxon>Qipengyuania</taxon>
    </lineage>
</organism>
<sequence length="86" mass="9343">MQEGLDDLAARARDVASKAVAAKDGKPTSHDELHKAMMAYRAAAVKYIAHPSVGDYVRADAARYEGETREAVEKIASLIDQLNDLD</sequence>
<dbReference type="AlphaFoldDB" id="A0A1I5NWN7"/>
<protein>
    <submittedName>
        <fullName evidence="1">Uncharacterized protein</fullName>
    </submittedName>
</protein>
<dbReference type="RefSeq" id="WP_090481241.1">
    <property type="nucleotide sequence ID" value="NZ_FOWZ01000003.1"/>
</dbReference>
<name>A0A1I5NWN7_9SPHN</name>
<keyword evidence="2" id="KW-1185">Reference proteome</keyword>
<evidence type="ECO:0000313" key="2">
    <source>
        <dbReference type="Proteomes" id="UP000199331"/>
    </source>
</evidence>
<dbReference type="EMBL" id="FOWZ01000003">
    <property type="protein sequence ID" value="SFP26147.1"/>
    <property type="molecule type" value="Genomic_DNA"/>
</dbReference>
<dbReference type="Proteomes" id="UP000199331">
    <property type="component" value="Unassembled WGS sequence"/>
</dbReference>